<protein>
    <submittedName>
        <fullName evidence="1">Uncharacterized protein</fullName>
    </submittedName>
</protein>
<organism evidence="1">
    <name type="scientific">Siphoviridae sp. ctTkm23</name>
    <dbReference type="NCBI Taxonomy" id="2825522"/>
    <lineage>
        <taxon>Viruses</taxon>
        <taxon>Duplodnaviria</taxon>
        <taxon>Heunggongvirae</taxon>
        <taxon>Uroviricota</taxon>
        <taxon>Caudoviricetes</taxon>
    </lineage>
</organism>
<name>A0A8S5TRP6_9CAUD</name>
<dbReference type="EMBL" id="BK015911">
    <property type="protein sequence ID" value="DAF84869.1"/>
    <property type="molecule type" value="Genomic_DNA"/>
</dbReference>
<evidence type="ECO:0000313" key="1">
    <source>
        <dbReference type="EMBL" id="DAF84869.1"/>
    </source>
</evidence>
<accession>A0A8S5TRP6</accession>
<reference evidence="1" key="1">
    <citation type="journal article" date="2021" name="Proc. Natl. Acad. Sci. U.S.A.">
        <title>A Catalog of Tens of Thousands of Viruses from Human Metagenomes Reveals Hidden Associations with Chronic Diseases.</title>
        <authorList>
            <person name="Tisza M.J."/>
            <person name="Buck C.B."/>
        </authorList>
    </citation>
    <scope>NUCLEOTIDE SEQUENCE</scope>
    <source>
        <strain evidence="1">CtTkm23</strain>
    </source>
</reference>
<proteinExistence type="predicted"/>
<sequence>MPNSDTDSLEAERLMEAFVPYVREEQERRHPEWAALVEKVKKATSLLKHYENRTTWSGLGVVEYADWCFYPEENGDICRLVIHADLLPARTPLDRASHDRMLQELQEILRPLQYTMSQEEHTVAILIPLSENLP</sequence>